<organism evidence="2">
    <name type="scientific">Paenarthrobacter sp. AMU7</name>
    <dbReference type="NCBI Taxonomy" id="3162492"/>
    <lineage>
        <taxon>Bacteria</taxon>
        <taxon>Bacillati</taxon>
        <taxon>Actinomycetota</taxon>
        <taxon>Actinomycetes</taxon>
        <taxon>Micrococcales</taxon>
        <taxon>Micrococcaceae</taxon>
        <taxon>Paenarthrobacter</taxon>
    </lineage>
</organism>
<feature type="region of interest" description="Disordered" evidence="1">
    <location>
        <begin position="32"/>
        <end position="66"/>
    </location>
</feature>
<proteinExistence type="predicted"/>
<reference evidence="2" key="1">
    <citation type="submission" date="2024-07" db="EMBL/GenBank/DDBJ databases">
        <authorList>
            <person name="Li J."/>
            <person name="Wei H."/>
            <person name="Ma J."/>
        </authorList>
    </citation>
    <scope>NUCLEOTIDE SEQUENCE</scope>
    <source>
        <strain evidence="2">AMU7</strain>
    </source>
</reference>
<protein>
    <recommendedName>
        <fullName evidence="3">DUF5666 domain-containing protein</fullName>
    </recommendedName>
</protein>
<evidence type="ECO:0000256" key="1">
    <source>
        <dbReference type="SAM" id="MobiDB-lite"/>
    </source>
</evidence>
<dbReference type="RefSeq" id="WP_369746328.1">
    <property type="nucleotide sequence ID" value="NZ_CP165735.1"/>
</dbReference>
<dbReference type="AlphaFoldDB" id="A0AB39YRK7"/>
<name>A0AB39YRK7_9MICC</name>
<accession>A0AB39YRK7</accession>
<sequence length="184" mass="18388">MATLSPGLRKALLAGGIAVTLTGGGAAAVWAGTQASPPPSSAFPSNSPSASANAKSTEGRGQAIHGEHVVKQRDGTYRTVVTQTGTIEAASDSEVTVKSDDGFIQRYAITADTRISMVPAVPGPRNGRGKPSLPTAAAADLEAGDTVRISGTREGDTVTATRVLAGQLPAGLKGGPGHKGHGPK</sequence>
<evidence type="ECO:0000313" key="2">
    <source>
        <dbReference type="EMBL" id="XDV73039.1"/>
    </source>
</evidence>
<dbReference type="EMBL" id="CP165735">
    <property type="protein sequence ID" value="XDV73039.1"/>
    <property type="molecule type" value="Genomic_DNA"/>
</dbReference>
<gene>
    <name evidence="2" type="ORF">ABQM86_07710</name>
</gene>
<feature type="compositionally biased region" description="Low complexity" evidence="1">
    <location>
        <begin position="42"/>
        <end position="54"/>
    </location>
</feature>
<evidence type="ECO:0008006" key="3">
    <source>
        <dbReference type="Google" id="ProtNLM"/>
    </source>
</evidence>